<sequence length="229" mass="25057">MSSVLDNIRAGYEQLEKRVQLALKIQVGDAQRLRHIASEVTRFRSVAEPHRDVFSAAEFATLQLSLADMESALDRAALRSADPLTIPKLKVMEKRPNGKGTGRHRLEIKPQFLDSALKLRGPTGVAKSVGCSARTVRRRGLEAGVLVPGGPVWRHQVQPNGQIAQVRQSVASQISPISDDPEALDAQVADILQVFPNFGREMLSGALSARGFRVPRNRINASYLRVPGV</sequence>
<accession>A0AAD6UX08</accession>
<dbReference type="Proteomes" id="UP001219525">
    <property type="component" value="Unassembled WGS sequence"/>
</dbReference>
<dbReference type="AlphaFoldDB" id="A0AAD6UX08"/>
<protein>
    <submittedName>
        <fullName evidence="1">Uncharacterized protein</fullName>
    </submittedName>
</protein>
<evidence type="ECO:0000313" key="2">
    <source>
        <dbReference type="Proteomes" id="UP001219525"/>
    </source>
</evidence>
<proteinExistence type="predicted"/>
<dbReference type="EMBL" id="JARJCW010000102">
    <property type="protein sequence ID" value="KAJ7194085.1"/>
    <property type="molecule type" value="Genomic_DNA"/>
</dbReference>
<organism evidence="1 2">
    <name type="scientific">Mycena pura</name>
    <dbReference type="NCBI Taxonomy" id="153505"/>
    <lineage>
        <taxon>Eukaryota</taxon>
        <taxon>Fungi</taxon>
        <taxon>Dikarya</taxon>
        <taxon>Basidiomycota</taxon>
        <taxon>Agaricomycotina</taxon>
        <taxon>Agaricomycetes</taxon>
        <taxon>Agaricomycetidae</taxon>
        <taxon>Agaricales</taxon>
        <taxon>Marasmiineae</taxon>
        <taxon>Mycenaceae</taxon>
        <taxon>Mycena</taxon>
    </lineage>
</organism>
<evidence type="ECO:0000313" key="1">
    <source>
        <dbReference type="EMBL" id="KAJ7194085.1"/>
    </source>
</evidence>
<comment type="caution">
    <text evidence="1">The sequence shown here is derived from an EMBL/GenBank/DDBJ whole genome shotgun (WGS) entry which is preliminary data.</text>
</comment>
<name>A0AAD6UX08_9AGAR</name>
<keyword evidence="2" id="KW-1185">Reference proteome</keyword>
<reference evidence="1" key="1">
    <citation type="submission" date="2023-03" db="EMBL/GenBank/DDBJ databases">
        <title>Massive genome expansion in bonnet fungi (Mycena s.s.) driven by repeated elements and novel gene families across ecological guilds.</title>
        <authorList>
            <consortium name="Lawrence Berkeley National Laboratory"/>
            <person name="Harder C.B."/>
            <person name="Miyauchi S."/>
            <person name="Viragh M."/>
            <person name="Kuo A."/>
            <person name="Thoen E."/>
            <person name="Andreopoulos B."/>
            <person name="Lu D."/>
            <person name="Skrede I."/>
            <person name="Drula E."/>
            <person name="Henrissat B."/>
            <person name="Morin E."/>
            <person name="Kohler A."/>
            <person name="Barry K."/>
            <person name="LaButti K."/>
            <person name="Morin E."/>
            <person name="Salamov A."/>
            <person name="Lipzen A."/>
            <person name="Mereny Z."/>
            <person name="Hegedus B."/>
            <person name="Baldrian P."/>
            <person name="Stursova M."/>
            <person name="Weitz H."/>
            <person name="Taylor A."/>
            <person name="Grigoriev I.V."/>
            <person name="Nagy L.G."/>
            <person name="Martin F."/>
            <person name="Kauserud H."/>
        </authorList>
    </citation>
    <scope>NUCLEOTIDE SEQUENCE</scope>
    <source>
        <strain evidence="1">9144</strain>
    </source>
</reference>
<gene>
    <name evidence="1" type="ORF">GGX14DRAFT_378361</name>
</gene>